<dbReference type="Proteomes" id="UP001529491">
    <property type="component" value="Chromosome"/>
</dbReference>
<gene>
    <name evidence="3" type="ORF">RGE70_12525</name>
</gene>
<dbReference type="EMBL" id="CP136522">
    <property type="protein sequence ID" value="WOT04154.1"/>
    <property type="molecule type" value="Genomic_DNA"/>
</dbReference>
<dbReference type="RefSeq" id="WP_310471784.1">
    <property type="nucleotide sequence ID" value="NZ_CP136522.1"/>
</dbReference>
<evidence type="ECO:0000259" key="2">
    <source>
        <dbReference type="Pfam" id="PF14358"/>
    </source>
</evidence>
<proteinExistence type="predicted"/>
<feature type="transmembrane region" description="Helical" evidence="1">
    <location>
        <begin position="125"/>
        <end position="144"/>
    </location>
</feature>
<dbReference type="InterPro" id="IPR025517">
    <property type="entry name" value="DUF4405"/>
</dbReference>
<sequence>MKNKTWKDDLVKTRYVMDLWLLVGFILVCAPRATGIFLHEWLSLLFIAPLVIHLLLHWDWVKTLPQKFIKQFSGEARFNAVWDLIFYCAMLMVILSGFLVSEVIFPQLGIPLDILPFWSTIHHNLGNLLMPMLGIHLALHWKWIKSMTKNMFKKTTVKGA</sequence>
<dbReference type="SUPFAM" id="SSF81342">
    <property type="entry name" value="Transmembrane di-heme cytochromes"/>
    <property type="match status" value="1"/>
</dbReference>
<evidence type="ECO:0000313" key="3">
    <source>
        <dbReference type="EMBL" id="WOT04154.1"/>
    </source>
</evidence>
<evidence type="ECO:0000313" key="4">
    <source>
        <dbReference type="Proteomes" id="UP001529491"/>
    </source>
</evidence>
<keyword evidence="1" id="KW-0472">Membrane</keyword>
<keyword evidence="4" id="KW-1185">Reference proteome</keyword>
<dbReference type="Pfam" id="PF14358">
    <property type="entry name" value="DUF4405"/>
    <property type="match status" value="1"/>
</dbReference>
<dbReference type="InterPro" id="IPR016174">
    <property type="entry name" value="Di-haem_cyt_TM"/>
</dbReference>
<reference evidence="3 4" key="1">
    <citation type="submission" date="2023-10" db="EMBL/GenBank/DDBJ databases">
        <title>Complete genome sequence of Shewanella sp. DAU334.</title>
        <authorList>
            <person name="Lee Y.-S."/>
            <person name="Jeong H.-R."/>
            <person name="Hwang E.-J."/>
            <person name="Choi Y.-L."/>
            <person name="Kim G.-D."/>
        </authorList>
    </citation>
    <scope>NUCLEOTIDE SEQUENCE [LARGE SCALE GENOMIC DNA]</scope>
    <source>
        <strain evidence="3 4">DAU334</strain>
    </source>
</reference>
<keyword evidence="1" id="KW-0812">Transmembrane</keyword>
<feature type="transmembrane region" description="Helical" evidence="1">
    <location>
        <begin position="44"/>
        <end position="61"/>
    </location>
</feature>
<feature type="domain" description="Flavinylation-associated cytochrome" evidence="2">
    <location>
        <begin position="82"/>
        <end position="141"/>
    </location>
</feature>
<keyword evidence="1" id="KW-1133">Transmembrane helix</keyword>
<feature type="transmembrane region" description="Helical" evidence="1">
    <location>
        <begin position="20"/>
        <end position="38"/>
    </location>
</feature>
<evidence type="ECO:0000256" key="1">
    <source>
        <dbReference type="SAM" id="Phobius"/>
    </source>
</evidence>
<protein>
    <submittedName>
        <fullName evidence="3">DUF4405 domain-containing protein</fullName>
    </submittedName>
</protein>
<name>A0ABZ0JXD3_9GAMM</name>
<accession>A0ABZ0JXD3</accession>
<organism evidence="3 4">
    <name type="scientific">Shewanella youngdeokensis</name>
    <dbReference type="NCBI Taxonomy" id="2999068"/>
    <lineage>
        <taxon>Bacteria</taxon>
        <taxon>Pseudomonadati</taxon>
        <taxon>Pseudomonadota</taxon>
        <taxon>Gammaproteobacteria</taxon>
        <taxon>Alteromonadales</taxon>
        <taxon>Shewanellaceae</taxon>
        <taxon>Shewanella</taxon>
    </lineage>
</organism>
<feature type="transmembrane region" description="Helical" evidence="1">
    <location>
        <begin position="81"/>
        <end position="105"/>
    </location>
</feature>